<sequence>MKVATVELQTRLSAEGEVMRTRIYRGLMLAALLAASPLSGAEVFMCTDPVSGEKTFTDKACPTTGERKKVKVEPTNFGEGTRAGEDKGTWTSDRDTSEAGRANLKGHSRRVESARYLSGND</sequence>
<organism evidence="3 4">
    <name type="scientific">Seongchinamella unica</name>
    <dbReference type="NCBI Taxonomy" id="2547392"/>
    <lineage>
        <taxon>Bacteria</taxon>
        <taxon>Pseudomonadati</taxon>
        <taxon>Pseudomonadota</taxon>
        <taxon>Gammaproteobacteria</taxon>
        <taxon>Cellvibrionales</taxon>
        <taxon>Halieaceae</taxon>
        <taxon>Seongchinamella</taxon>
    </lineage>
</organism>
<proteinExistence type="predicted"/>
<evidence type="ECO:0000313" key="3">
    <source>
        <dbReference type="EMBL" id="TDG13412.1"/>
    </source>
</evidence>
<feature type="region of interest" description="Disordered" evidence="1">
    <location>
        <begin position="67"/>
        <end position="121"/>
    </location>
</feature>
<evidence type="ECO:0000259" key="2">
    <source>
        <dbReference type="Pfam" id="PF13511"/>
    </source>
</evidence>
<gene>
    <name evidence="3" type="ORF">E2F43_07670</name>
</gene>
<keyword evidence="4" id="KW-1185">Reference proteome</keyword>
<name>A0A4R5LRE0_9GAMM</name>
<dbReference type="InterPro" id="IPR025392">
    <property type="entry name" value="DUF4124"/>
</dbReference>
<dbReference type="Pfam" id="PF13511">
    <property type="entry name" value="DUF4124"/>
    <property type="match status" value="1"/>
</dbReference>
<dbReference type="AlphaFoldDB" id="A0A4R5LRE0"/>
<dbReference type="EMBL" id="SMSE01000002">
    <property type="protein sequence ID" value="TDG13412.1"/>
    <property type="molecule type" value="Genomic_DNA"/>
</dbReference>
<accession>A0A4R5LRE0</accession>
<protein>
    <submittedName>
        <fullName evidence="3">DUF4124 domain-containing protein</fullName>
    </submittedName>
</protein>
<evidence type="ECO:0000313" key="4">
    <source>
        <dbReference type="Proteomes" id="UP000295554"/>
    </source>
</evidence>
<feature type="domain" description="DUF4124" evidence="2">
    <location>
        <begin position="30"/>
        <end position="75"/>
    </location>
</feature>
<dbReference type="OrthoDB" id="5740321at2"/>
<feature type="compositionally biased region" description="Basic and acidic residues" evidence="1">
    <location>
        <begin position="82"/>
        <end position="98"/>
    </location>
</feature>
<dbReference type="Proteomes" id="UP000295554">
    <property type="component" value="Unassembled WGS sequence"/>
</dbReference>
<comment type="caution">
    <text evidence="3">The sequence shown here is derived from an EMBL/GenBank/DDBJ whole genome shotgun (WGS) entry which is preliminary data.</text>
</comment>
<reference evidence="3 4" key="1">
    <citation type="submission" date="2019-03" db="EMBL/GenBank/DDBJ databases">
        <title>Seongchinamella monodicae gen. nov., sp. nov., a novel member of the Gammaproteobacteria isolated from a tidal mudflat of beach.</title>
        <authorList>
            <person name="Yang H.G."/>
            <person name="Kang J.W."/>
            <person name="Lee S.D."/>
        </authorList>
    </citation>
    <scope>NUCLEOTIDE SEQUENCE [LARGE SCALE GENOMIC DNA]</scope>
    <source>
        <strain evidence="3 4">GH4-78</strain>
    </source>
</reference>
<evidence type="ECO:0000256" key="1">
    <source>
        <dbReference type="SAM" id="MobiDB-lite"/>
    </source>
</evidence>